<dbReference type="PANTHER" id="PTHR24273:SF32">
    <property type="entry name" value="HYALIN"/>
    <property type="match status" value="1"/>
</dbReference>
<evidence type="ECO:0000256" key="2">
    <source>
        <dbReference type="ARBA" id="ARBA00022737"/>
    </source>
</evidence>
<sequence>MKMRGGIQGRVGGTRFRCGRLFIALGVLSTAGACGTTDSKEGTKTQGEDNLAERCEVRPPTTGGFEPELQWAWTGSEVMPEHNQVMMTPVVVDVNGDHVPDIVFSTFAGANYSADGVLRAVSGDDGRELWSATDPSARVKPAAGLAAGDIDGDGKVELCGIPENGRGILCFENDGTFKFRSAEDAYDYNEWGGPSLADLEGDGSVEILDGNRVYSHTGALKWVGSDGMGGALYTGPVSFAADIDQDGTQEVINDRAIYRADGSLKCANTEIPHGFAGVANFDGDAAGEIVVAGQGKVSLLDDNCELLWSVDVPAGGHGGSPNIADFDGDGQLEIGLPGEWAYTVFEADGSIKWSSSIQDYSSGRTGSTTFDFEDDGKLEVVFADELKLRIYDAATGTLRWEIPNTSSTTHESPVIADVDGDRAAELVVVSNNHSSPGGTHGLRVFHDREEDWAGTRRIWNQHAYSVTNVNDDGTIPTRPAAHWLNPKLNAFHANVANYFGEGPSPFAAADLTVSEVSATCDGEGSLGLGARVRNQGQAEVAVGVKVAFFAGAPASGGTLLGVATLAEPLPVGADTLVSLSVASSVSGNAELFVRVDDDGTGTGRDTECREDNNAASATVDLTCEPPAGNLPPVAVCRDVTVPADASCQGRASVDNGSYDPDNGPAPLSLSQSPEASFGPGSHAVTLTASDGEASAQCVGIVTVVDSIKPTITCPLSVDARVSLGSIGLSLQYAVSARDNCGPVPVTCSHPSGALFLLGLTNVTCTAKDTSGNTASCNFGVRVSLGISLPLAPDTQP</sequence>
<name>A0ABT4AJ69_9BACT</name>
<proteinExistence type="predicted"/>
<evidence type="ECO:0000256" key="1">
    <source>
        <dbReference type="ARBA" id="ARBA00022729"/>
    </source>
</evidence>
<dbReference type="PROSITE" id="PS50825">
    <property type="entry name" value="HYR"/>
    <property type="match status" value="1"/>
</dbReference>
<gene>
    <name evidence="5" type="ORF">OV287_45530</name>
</gene>
<evidence type="ECO:0000313" key="6">
    <source>
        <dbReference type="Proteomes" id="UP001207654"/>
    </source>
</evidence>
<dbReference type="PANTHER" id="PTHR24273">
    <property type="entry name" value="FI04643P-RELATED"/>
    <property type="match status" value="1"/>
</dbReference>
<evidence type="ECO:0000313" key="5">
    <source>
        <dbReference type="EMBL" id="MCY1081736.1"/>
    </source>
</evidence>
<dbReference type="Pfam" id="PF02494">
    <property type="entry name" value="HYR"/>
    <property type="match status" value="1"/>
</dbReference>
<dbReference type="InterPro" id="IPR015943">
    <property type="entry name" value="WD40/YVTN_repeat-like_dom_sf"/>
</dbReference>
<dbReference type="Gene3D" id="2.60.40.10">
    <property type="entry name" value="Immunoglobulins"/>
    <property type="match status" value="1"/>
</dbReference>
<dbReference type="SUPFAM" id="SSF69318">
    <property type="entry name" value="Integrin alpha N-terminal domain"/>
    <property type="match status" value="2"/>
</dbReference>
<dbReference type="InterPro" id="IPR013783">
    <property type="entry name" value="Ig-like_fold"/>
</dbReference>
<keyword evidence="1" id="KW-0732">Signal</keyword>
<evidence type="ECO:0000256" key="3">
    <source>
        <dbReference type="SAM" id="MobiDB-lite"/>
    </source>
</evidence>
<feature type="domain" description="HYR" evidence="4">
    <location>
        <begin position="704"/>
        <end position="784"/>
    </location>
</feature>
<dbReference type="Pfam" id="PF13517">
    <property type="entry name" value="FG-GAP_3"/>
    <property type="match status" value="2"/>
</dbReference>
<dbReference type="PROSITE" id="PS51257">
    <property type="entry name" value="PROKAR_LIPOPROTEIN"/>
    <property type="match status" value="1"/>
</dbReference>
<dbReference type="InterPro" id="IPR003410">
    <property type="entry name" value="HYR_dom"/>
</dbReference>
<dbReference type="InterPro" id="IPR013517">
    <property type="entry name" value="FG-GAP"/>
</dbReference>
<evidence type="ECO:0000259" key="4">
    <source>
        <dbReference type="PROSITE" id="PS50825"/>
    </source>
</evidence>
<keyword evidence="6" id="KW-1185">Reference proteome</keyword>
<protein>
    <submittedName>
        <fullName evidence="5">FG-GAP-like repeat-containing protein</fullName>
    </submittedName>
</protein>
<feature type="region of interest" description="Disordered" evidence="3">
    <location>
        <begin position="650"/>
        <end position="678"/>
    </location>
</feature>
<dbReference type="Gene3D" id="2.130.10.10">
    <property type="entry name" value="YVTN repeat-like/Quinoprotein amine dehydrogenase"/>
    <property type="match status" value="1"/>
</dbReference>
<accession>A0ABT4AJ69</accession>
<dbReference type="InterPro" id="IPR028994">
    <property type="entry name" value="Integrin_alpha_N"/>
</dbReference>
<keyword evidence="2" id="KW-0677">Repeat</keyword>
<organism evidence="5 6">
    <name type="scientific">Archangium lansingense</name>
    <dbReference type="NCBI Taxonomy" id="2995310"/>
    <lineage>
        <taxon>Bacteria</taxon>
        <taxon>Pseudomonadati</taxon>
        <taxon>Myxococcota</taxon>
        <taxon>Myxococcia</taxon>
        <taxon>Myxococcales</taxon>
        <taxon>Cystobacterineae</taxon>
        <taxon>Archangiaceae</taxon>
        <taxon>Archangium</taxon>
    </lineage>
</organism>
<reference evidence="5 6" key="1">
    <citation type="submission" date="2022-11" db="EMBL/GenBank/DDBJ databases">
        <title>Minimal conservation of predation-associated metabolite biosynthetic gene clusters underscores biosynthetic potential of Myxococcota including descriptions for ten novel species: Archangium lansinium sp. nov., Myxococcus landrumus sp. nov., Nannocystis bai.</title>
        <authorList>
            <person name="Ahearne A."/>
            <person name="Stevens C."/>
            <person name="Phillips K."/>
        </authorList>
    </citation>
    <scope>NUCLEOTIDE SEQUENCE [LARGE SCALE GENOMIC DNA]</scope>
    <source>
        <strain evidence="5 6">MIWBW</strain>
    </source>
</reference>
<dbReference type="EMBL" id="JAPNKA010000001">
    <property type="protein sequence ID" value="MCY1081736.1"/>
    <property type="molecule type" value="Genomic_DNA"/>
</dbReference>
<dbReference type="Proteomes" id="UP001207654">
    <property type="component" value="Unassembled WGS sequence"/>
</dbReference>
<dbReference type="RefSeq" id="WP_267540325.1">
    <property type="nucleotide sequence ID" value="NZ_JAPNKA010000001.1"/>
</dbReference>
<comment type="caution">
    <text evidence="5">The sequence shown here is derived from an EMBL/GenBank/DDBJ whole genome shotgun (WGS) entry which is preliminary data.</text>
</comment>